<organism evidence="4 5">
    <name type="scientific">Microvirga splendida</name>
    <dbReference type="NCBI Taxonomy" id="2795727"/>
    <lineage>
        <taxon>Bacteria</taxon>
        <taxon>Pseudomonadati</taxon>
        <taxon>Pseudomonadota</taxon>
        <taxon>Alphaproteobacteria</taxon>
        <taxon>Hyphomicrobiales</taxon>
        <taxon>Methylobacteriaceae</taxon>
        <taxon>Microvirga</taxon>
    </lineage>
</organism>
<dbReference type="RefSeq" id="WP_199049224.1">
    <property type="nucleotide sequence ID" value="NZ_JAELXT010000009.1"/>
</dbReference>
<gene>
    <name evidence="4" type="ORF">JAO75_11195</name>
</gene>
<dbReference type="SUPFAM" id="SSF51395">
    <property type="entry name" value="FMN-linked oxidoreductases"/>
    <property type="match status" value="1"/>
</dbReference>
<dbReference type="Proteomes" id="UP000620670">
    <property type="component" value="Unassembled WGS sequence"/>
</dbReference>
<dbReference type="EMBL" id="JAELXT010000009">
    <property type="protein sequence ID" value="MBJ6125970.1"/>
    <property type="molecule type" value="Genomic_DNA"/>
</dbReference>
<dbReference type="InterPro" id="IPR001155">
    <property type="entry name" value="OxRdtase_FMN_N"/>
</dbReference>
<evidence type="ECO:0000256" key="1">
    <source>
        <dbReference type="SAM" id="MobiDB-lite"/>
    </source>
</evidence>
<dbReference type="InterPro" id="IPR036188">
    <property type="entry name" value="FAD/NAD-bd_sf"/>
</dbReference>
<keyword evidence="5" id="KW-1185">Reference proteome</keyword>
<evidence type="ECO:0000313" key="4">
    <source>
        <dbReference type="EMBL" id="MBJ6125970.1"/>
    </source>
</evidence>
<name>A0ABS0Y1U4_9HYPH</name>
<dbReference type="Pfam" id="PF01494">
    <property type="entry name" value="FAD_binding_3"/>
    <property type="match status" value="1"/>
</dbReference>
<reference evidence="5" key="1">
    <citation type="submission" date="2020-12" db="EMBL/GenBank/DDBJ databases">
        <title>Hymenobacter sp.</title>
        <authorList>
            <person name="Kim M.K."/>
        </authorList>
    </citation>
    <scope>NUCLEOTIDE SEQUENCE [LARGE SCALE GENOMIC DNA]</scope>
    <source>
        <strain evidence="5">BT325</strain>
    </source>
</reference>
<dbReference type="Gene3D" id="3.30.9.20">
    <property type="match status" value="1"/>
</dbReference>
<dbReference type="NCBIfam" id="NF006101">
    <property type="entry name" value="PRK08255.1"/>
    <property type="match status" value="1"/>
</dbReference>
<dbReference type="PANTHER" id="PTHR43303:SF3">
    <property type="entry name" value="BLR3436 PROTEIN"/>
    <property type="match status" value="1"/>
</dbReference>
<evidence type="ECO:0000313" key="5">
    <source>
        <dbReference type="Proteomes" id="UP000620670"/>
    </source>
</evidence>
<evidence type="ECO:0000259" key="3">
    <source>
        <dbReference type="Pfam" id="PF01494"/>
    </source>
</evidence>
<feature type="region of interest" description="Disordered" evidence="1">
    <location>
        <begin position="758"/>
        <end position="784"/>
    </location>
</feature>
<feature type="domain" description="NADH:flavin oxidoreductase/NADH oxidase N-terminal" evidence="2">
    <location>
        <begin position="393"/>
        <end position="725"/>
    </location>
</feature>
<protein>
    <submittedName>
        <fullName evidence="4">Bifunctional salicylyl-CoA 5-hydroxylase/oxidoreductase</fullName>
    </submittedName>
</protein>
<comment type="caution">
    <text evidence="4">The sequence shown here is derived from an EMBL/GenBank/DDBJ whole genome shotgun (WGS) entry which is preliminary data.</text>
</comment>
<dbReference type="InterPro" id="IPR002938">
    <property type="entry name" value="FAD-bd"/>
</dbReference>
<evidence type="ECO:0000259" key="2">
    <source>
        <dbReference type="Pfam" id="PF00724"/>
    </source>
</evidence>
<accession>A0ABS0Y1U4</accession>
<dbReference type="SUPFAM" id="SSF51905">
    <property type="entry name" value="FAD/NAD(P)-binding domain"/>
    <property type="match status" value="1"/>
</dbReference>
<dbReference type="Pfam" id="PF00724">
    <property type="entry name" value="Oxidored_FMN"/>
    <property type="match status" value="1"/>
</dbReference>
<feature type="compositionally biased region" description="Basic and acidic residues" evidence="1">
    <location>
        <begin position="758"/>
        <end position="778"/>
    </location>
</feature>
<dbReference type="PANTHER" id="PTHR43303">
    <property type="entry name" value="NADPH DEHYDROGENASE C23G7.10C-RELATED"/>
    <property type="match status" value="1"/>
</dbReference>
<dbReference type="InterPro" id="IPR044152">
    <property type="entry name" value="YqjM-like"/>
</dbReference>
<dbReference type="PRINTS" id="PR00420">
    <property type="entry name" value="RNGMNOXGNASE"/>
</dbReference>
<dbReference type="Gene3D" id="3.50.50.60">
    <property type="entry name" value="FAD/NAD(P)-binding domain"/>
    <property type="match status" value="1"/>
</dbReference>
<sequence>MKTAIIGGGPAGLYFAILLKKLRPEADITVYERNRADETFGFGVVFSDATLDNFEKYDLPSYQRIVREFAYWDDIAIHFRGTEHRIGGNGFCGCSRRTLLLILQDRAEELGVTLRYEADVDDESLFADADLVVVADGINSRFRERYADHFQPEVDLRPNKFTWMGSTKPLDAFTFIFQETEWGPFIAHAYQYEANRSTWVFETDPETFERAGLKDKSEAESAALMEQIFGWFLGGHRILTNRSIWRNFPMIRNKRWVMGNKVLLGDAKASAHFSIGSGTKLAMEDAIALYEALRRDPSVEGALALYETGRREEVEKTQHAADVSLVWFEHVARFWDFDPVQFAFGVMTRAKAITYDNLRLRAPDFVAAVDRTFARQVRRQGFDVAVESPTVPMFQPFRLREMNVANRVVVSPMDMYSAKDGVPNDFHLVHYGSRATGGAGLVFTEMTCVSPESRITLGCTGLWNDEQEAAWKRIVDFVHANSASKICLQLGHAGRKGATKLMWEGIDRPLEEGAWDICSASPIPYFPDSQVPREVTRAELDAIKAQFVEAAIRGERAGFDMLELHCAHGYLLASFISPLTNRRTDEYGGSLENRLRYPLEVFDAMREVWPSHKPMSVRISATDWAEGGVTGEDAVEVARAFAEHGVDLVDVSTGQTVREARPIYGRMFQTPFSDQVRNEARVATLCVGNITTADQMNTILAAGRADLVALGRPHLVDPFFTLKAAAWYGAADIHCPPQYYAGRDQIFRNSVRDRQDLEDLKIKAKPKTRAESKMEAGEKPLAAE</sequence>
<dbReference type="InterPro" id="IPR013785">
    <property type="entry name" value="Aldolase_TIM"/>
</dbReference>
<feature type="domain" description="FAD-binding" evidence="3">
    <location>
        <begin position="2"/>
        <end position="312"/>
    </location>
</feature>
<dbReference type="Gene3D" id="3.20.20.70">
    <property type="entry name" value="Aldolase class I"/>
    <property type="match status" value="1"/>
</dbReference>
<proteinExistence type="predicted"/>
<dbReference type="CDD" id="cd02932">
    <property type="entry name" value="OYE_YqiM_FMN"/>
    <property type="match status" value="1"/>
</dbReference>